<sequence>MFYLSLFGDYLKQYFKMRLAYRMDFINGIVSDFAFQVTNLVFILVVFQHTSLLKGWTRDEIIFIYGFFLVPYAVFSTFFNLWEFQEKYIIKGEMDRVLTRPAHNLFQVMLETMDPQSLAGAVTGIVIMVYAGFHMGLSLSWYDPLVFVFLVLSGVLVYGGVYTAIAAIGFFSDSKTGISPMIWNIQNYGRYPVNIYNKVIRFLLTWILPFAFVGIYPAAYFLSREEYYMYTLLTPVVGVVFFVLGIMVWNYGVKNYRGAGS</sequence>
<dbReference type="GeneID" id="42309544"/>
<dbReference type="EMBL" id="FNED01000008">
    <property type="protein sequence ID" value="SDI86474.1"/>
    <property type="molecule type" value="Genomic_DNA"/>
</dbReference>
<feature type="transmembrane region" description="Helical" evidence="1">
    <location>
        <begin position="145"/>
        <end position="171"/>
    </location>
</feature>
<evidence type="ECO:0000313" key="4">
    <source>
        <dbReference type="Proteomes" id="UP000037269"/>
    </source>
</evidence>
<dbReference type="Proteomes" id="UP000037269">
    <property type="component" value="Unassembled WGS sequence"/>
</dbReference>
<keyword evidence="1" id="KW-1133">Transmembrane helix</keyword>
<evidence type="ECO:0000256" key="1">
    <source>
        <dbReference type="SAM" id="Phobius"/>
    </source>
</evidence>
<dbReference type="RefSeq" id="WP_043065824.1">
    <property type="nucleotide sequence ID" value="NZ_BJOA01000104.1"/>
</dbReference>
<dbReference type="InterPro" id="IPR010390">
    <property type="entry name" value="ABC-2_transporter-like"/>
</dbReference>
<feature type="transmembrane region" description="Helical" evidence="1">
    <location>
        <begin position="61"/>
        <end position="82"/>
    </location>
</feature>
<reference evidence="2 4" key="1">
    <citation type="submission" date="2015-07" db="EMBL/GenBank/DDBJ databases">
        <title>Fjat-14205 dsm 2895.</title>
        <authorList>
            <person name="Liu B."/>
            <person name="Wang J."/>
            <person name="Zhu Y."/>
            <person name="Liu G."/>
            <person name="Chen Q."/>
            <person name="Chen Z."/>
            <person name="Lan J."/>
            <person name="Che J."/>
            <person name="Ge C."/>
            <person name="Shi H."/>
            <person name="Pan Z."/>
            <person name="Liu X."/>
        </authorList>
    </citation>
    <scope>NUCLEOTIDE SEQUENCE [LARGE SCALE GENOMIC DNA]</scope>
    <source>
        <strain evidence="2 4">DSM 2895</strain>
    </source>
</reference>
<name>A0A0D1YAX0_ANEMI</name>
<keyword evidence="1" id="KW-0812">Transmembrane</keyword>
<feature type="transmembrane region" description="Helical" evidence="1">
    <location>
        <begin position="199"/>
        <end position="221"/>
    </location>
</feature>
<dbReference type="PANTHER" id="PTHR36833">
    <property type="entry name" value="SLR0610 PROTEIN-RELATED"/>
    <property type="match status" value="1"/>
</dbReference>
<accession>A0A0D1YAX0</accession>
<protein>
    <submittedName>
        <fullName evidence="2">ABC transporter permease</fullName>
    </submittedName>
    <submittedName>
        <fullName evidence="3">ABC-2 type transport system permease protein</fullName>
    </submittedName>
</protein>
<feature type="transmembrane region" description="Helical" evidence="1">
    <location>
        <begin position="118"/>
        <end position="139"/>
    </location>
</feature>
<dbReference type="PATRIC" id="fig|47500.12.peg.6431"/>
<reference evidence="3 5" key="2">
    <citation type="submission" date="2016-10" db="EMBL/GenBank/DDBJ databases">
        <authorList>
            <person name="de Groot N.N."/>
        </authorList>
    </citation>
    <scope>NUCLEOTIDE SEQUENCE [LARGE SCALE GENOMIC DNA]</scope>
    <source>
        <strain evidence="3 5">DSM 2895</strain>
    </source>
</reference>
<feature type="transmembrane region" description="Helical" evidence="1">
    <location>
        <begin position="227"/>
        <end position="249"/>
    </location>
</feature>
<dbReference type="Proteomes" id="UP000182836">
    <property type="component" value="Unassembled WGS sequence"/>
</dbReference>
<dbReference type="PANTHER" id="PTHR36833:SF1">
    <property type="entry name" value="INTEGRAL MEMBRANE TRANSPORT PROTEIN"/>
    <property type="match status" value="1"/>
</dbReference>
<dbReference type="EMBL" id="LGUG01000013">
    <property type="protein sequence ID" value="KON84348.1"/>
    <property type="molecule type" value="Genomic_DNA"/>
</dbReference>
<dbReference type="Pfam" id="PF06182">
    <property type="entry name" value="ABC2_membrane_6"/>
    <property type="match status" value="1"/>
</dbReference>
<dbReference type="AlphaFoldDB" id="A0A0D1YAX0"/>
<evidence type="ECO:0000313" key="5">
    <source>
        <dbReference type="Proteomes" id="UP000182836"/>
    </source>
</evidence>
<keyword evidence="4" id="KW-1185">Reference proteome</keyword>
<proteinExistence type="predicted"/>
<dbReference type="STRING" id="47500.AF333_30955"/>
<evidence type="ECO:0000313" key="3">
    <source>
        <dbReference type="EMBL" id="SDI86474.1"/>
    </source>
</evidence>
<gene>
    <name evidence="2" type="ORF">AF333_30955</name>
    <name evidence="3" type="ORF">SAMN04487909_108212</name>
</gene>
<feature type="transmembrane region" description="Helical" evidence="1">
    <location>
        <begin position="25"/>
        <end position="49"/>
    </location>
</feature>
<organism evidence="2 4">
    <name type="scientific">Aneurinibacillus migulanus</name>
    <name type="common">Bacillus migulanus</name>
    <dbReference type="NCBI Taxonomy" id="47500"/>
    <lineage>
        <taxon>Bacteria</taxon>
        <taxon>Bacillati</taxon>
        <taxon>Bacillota</taxon>
        <taxon>Bacilli</taxon>
        <taxon>Bacillales</taxon>
        <taxon>Paenibacillaceae</taxon>
        <taxon>Aneurinibacillus group</taxon>
        <taxon>Aneurinibacillus</taxon>
    </lineage>
</organism>
<keyword evidence="1" id="KW-0472">Membrane</keyword>
<evidence type="ECO:0000313" key="2">
    <source>
        <dbReference type="EMBL" id="KON84348.1"/>
    </source>
</evidence>